<organism evidence="2">
    <name type="scientific">Caulobacter sp. 73W</name>
    <dbReference type="NCBI Taxonomy" id="3161137"/>
    <lineage>
        <taxon>Bacteria</taxon>
        <taxon>Pseudomonadati</taxon>
        <taxon>Pseudomonadota</taxon>
        <taxon>Alphaproteobacteria</taxon>
        <taxon>Caulobacterales</taxon>
        <taxon>Caulobacteraceae</taxon>
        <taxon>Caulobacter</taxon>
    </lineage>
</organism>
<dbReference type="InterPro" id="IPR051908">
    <property type="entry name" value="Ribosomal_N-acetyltransferase"/>
</dbReference>
<feature type="domain" description="N-acetyltransferase" evidence="1">
    <location>
        <begin position="20"/>
        <end position="186"/>
    </location>
</feature>
<keyword evidence="2" id="KW-0808">Transferase</keyword>
<gene>
    <name evidence="2" type="ORF">ABOZ73_12325</name>
</gene>
<reference evidence="2" key="1">
    <citation type="submission" date="2024-06" db="EMBL/GenBank/DDBJ databases">
        <title>Caulobacter inopinatus, sp. nov.</title>
        <authorList>
            <person name="Donachie S.P."/>
        </authorList>
    </citation>
    <scope>NUCLEOTIDE SEQUENCE</scope>
    <source>
        <strain evidence="2">73W</strain>
    </source>
</reference>
<dbReference type="GO" id="GO:0008999">
    <property type="term" value="F:protein-N-terminal-alanine acetyltransferase activity"/>
    <property type="evidence" value="ECO:0007669"/>
    <property type="project" value="TreeGrafter"/>
</dbReference>
<dbReference type="InterPro" id="IPR016181">
    <property type="entry name" value="Acyl_CoA_acyltransferase"/>
</dbReference>
<name>A0AB39KPL0_9CAUL</name>
<dbReference type="PROSITE" id="PS51186">
    <property type="entry name" value="GNAT"/>
    <property type="match status" value="1"/>
</dbReference>
<dbReference type="PANTHER" id="PTHR43441">
    <property type="entry name" value="RIBOSOMAL-PROTEIN-SERINE ACETYLTRANSFERASE"/>
    <property type="match status" value="1"/>
</dbReference>
<protein>
    <submittedName>
        <fullName evidence="2">GNAT family protein</fullName>
        <ecNumber evidence="2">2.-.-.-</ecNumber>
    </submittedName>
</protein>
<proteinExistence type="predicted"/>
<dbReference type="EMBL" id="CP158375">
    <property type="protein sequence ID" value="XDO95589.1"/>
    <property type="molecule type" value="Genomic_DNA"/>
</dbReference>
<dbReference type="RefSeq" id="WP_369058437.1">
    <property type="nucleotide sequence ID" value="NZ_CP158375.1"/>
</dbReference>
<sequence length="202" mass="22841">MGMLDWLSPRNEIVLQGESVTLRSPRMADHAEWAKVREASRAFLQPWEPTWPQDDLTRAAFSRRIEAYDRELTEGLGVALAIRETRENRLVGLIRMHNIRRGVAETASLGYWIGEPFARRGYGLAAVNAVSAFAFGPFRLSRLEAQCLPDNEPSRRLLLKAGFSEEGYARAYLKINGEWRDHRLFGLVSRVRALESPDSAGA</sequence>
<dbReference type="GO" id="GO:1990189">
    <property type="term" value="F:protein N-terminal-serine acetyltransferase activity"/>
    <property type="evidence" value="ECO:0007669"/>
    <property type="project" value="TreeGrafter"/>
</dbReference>
<evidence type="ECO:0000259" key="1">
    <source>
        <dbReference type="PROSITE" id="PS51186"/>
    </source>
</evidence>
<dbReference type="InterPro" id="IPR000182">
    <property type="entry name" value="GNAT_dom"/>
</dbReference>
<dbReference type="EC" id="2.-.-.-" evidence="2"/>
<dbReference type="SUPFAM" id="SSF55729">
    <property type="entry name" value="Acyl-CoA N-acyltransferases (Nat)"/>
    <property type="match status" value="1"/>
</dbReference>
<dbReference type="Gene3D" id="3.40.630.30">
    <property type="match status" value="1"/>
</dbReference>
<evidence type="ECO:0000313" key="2">
    <source>
        <dbReference type="EMBL" id="XDO95589.1"/>
    </source>
</evidence>
<accession>A0AB39KPL0</accession>
<dbReference type="GO" id="GO:0005737">
    <property type="term" value="C:cytoplasm"/>
    <property type="evidence" value="ECO:0007669"/>
    <property type="project" value="TreeGrafter"/>
</dbReference>
<dbReference type="AlphaFoldDB" id="A0AB39KPL0"/>
<dbReference type="PANTHER" id="PTHR43441:SF2">
    <property type="entry name" value="FAMILY ACETYLTRANSFERASE, PUTATIVE (AFU_ORTHOLOGUE AFUA_7G00850)-RELATED"/>
    <property type="match status" value="1"/>
</dbReference>
<dbReference type="Pfam" id="PF13302">
    <property type="entry name" value="Acetyltransf_3"/>
    <property type="match status" value="1"/>
</dbReference>